<feature type="region of interest" description="Disordered" evidence="1">
    <location>
        <begin position="1"/>
        <end position="24"/>
    </location>
</feature>
<dbReference type="Proteomes" id="UP000199002">
    <property type="component" value="Unassembled WGS sequence"/>
</dbReference>
<protein>
    <submittedName>
        <fullName evidence="2">Putative cyclase</fullName>
    </submittedName>
</protein>
<evidence type="ECO:0000313" key="3">
    <source>
        <dbReference type="Proteomes" id="UP000199002"/>
    </source>
</evidence>
<dbReference type="GO" id="GO:0004061">
    <property type="term" value="F:arylformamidase activity"/>
    <property type="evidence" value="ECO:0007669"/>
    <property type="project" value="InterPro"/>
</dbReference>
<organism evidence="2 3">
    <name type="scientific">Acidovorax soli</name>
    <dbReference type="NCBI Taxonomy" id="592050"/>
    <lineage>
        <taxon>Bacteria</taxon>
        <taxon>Pseudomonadati</taxon>
        <taxon>Pseudomonadota</taxon>
        <taxon>Betaproteobacteria</taxon>
        <taxon>Burkholderiales</taxon>
        <taxon>Comamonadaceae</taxon>
        <taxon>Acidovorax</taxon>
    </lineage>
</organism>
<evidence type="ECO:0000256" key="1">
    <source>
        <dbReference type="SAM" id="MobiDB-lite"/>
    </source>
</evidence>
<dbReference type="SUPFAM" id="SSF102198">
    <property type="entry name" value="Putative cyclase"/>
    <property type="match status" value="1"/>
</dbReference>
<dbReference type="STRING" id="592050.SAMN05421875_1118"/>
<sequence>MRWKQRPQGSNWGDFGPDDQLGRANLIGPEQVRKGAQEVREGLSYCLSLPLDLPGGNALNARRHPPRLSPTRNGDRPYLNFPLGHVVAGATDVISDDQVLLSLQYSTQWDSLAHVGSLFDAEGDGQLRTTYYNGYRGHEHVLGPVDHGLPQRDAQGAPGPYRPVCCAGRPADASVARALGVENLAKKGMQGRAVLVDLARIWGTDFQDIGYEQLMHAMAQCGATVEPGDMLLLRTGFAGLVLSMQGQPDAERLHHSCAALDGGDQQLLQWITDSGIAALVADNYAVERHPPTRVPQDGTPYPVLPLHEHCLFKLGLPLGELWYLDELAEALHARGRTRFLLTAPPLRLPGAVGSPVTPIATL</sequence>
<dbReference type="GO" id="GO:0019441">
    <property type="term" value="P:L-tryptophan catabolic process to kynurenine"/>
    <property type="evidence" value="ECO:0007669"/>
    <property type="project" value="InterPro"/>
</dbReference>
<accession>A0A1H4AMV7</accession>
<gene>
    <name evidence="2" type="ORF">SAMN05421875_1118</name>
</gene>
<dbReference type="AlphaFoldDB" id="A0A1H4AMV7"/>
<dbReference type="InterPro" id="IPR037175">
    <property type="entry name" value="KFase_sf"/>
</dbReference>
<proteinExistence type="predicted"/>
<dbReference type="PANTHER" id="PTHR34861">
    <property type="match status" value="1"/>
</dbReference>
<dbReference type="RefSeq" id="WP_092698064.1">
    <property type="nucleotide sequence ID" value="NZ_CAXIQL010000034.1"/>
</dbReference>
<dbReference type="InterPro" id="IPR007325">
    <property type="entry name" value="KFase/CYL"/>
</dbReference>
<dbReference type="Pfam" id="PF04199">
    <property type="entry name" value="Cyclase"/>
    <property type="match status" value="1"/>
</dbReference>
<evidence type="ECO:0000313" key="2">
    <source>
        <dbReference type="EMBL" id="SEA37205.1"/>
    </source>
</evidence>
<name>A0A1H4AMV7_9BURK</name>
<keyword evidence="3" id="KW-1185">Reference proteome</keyword>
<dbReference type="EMBL" id="FNQJ01000011">
    <property type="protein sequence ID" value="SEA37205.1"/>
    <property type="molecule type" value="Genomic_DNA"/>
</dbReference>
<dbReference type="GeneID" id="34232581"/>
<reference evidence="3" key="1">
    <citation type="submission" date="2016-10" db="EMBL/GenBank/DDBJ databases">
        <authorList>
            <person name="Varghese N."/>
            <person name="Submissions S."/>
        </authorList>
    </citation>
    <scope>NUCLEOTIDE SEQUENCE [LARGE SCALE GENOMIC DNA]</scope>
    <source>
        <strain evidence="3">DSM 25157</strain>
    </source>
</reference>
<dbReference type="Gene3D" id="3.50.30.50">
    <property type="entry name" value="Putative cyclase"/>
    <property type="match status" value="1"/>
</dbReference>